<sequence>MARSRPMPSTSNSTNNTTANTYVLTASIAADGSLQLSSPDLQNNVIETPRGQDAVVIINDIEGQYLYGTEVPIRGEDTSGWPRDTAKGLTERVFPAVESDLVNIVFAAETNNNGKIKYGPVITIKPKG</sequence>
<protein>
    <submittedName>
        <fullName evidence="1">Uncharacterized protein</fullName>
    </submittedName>
</protein>
<dbReference type="EMBL" id="JMCC02000044">
    <property type="protein sequence ID" value="KIG16019.1"/>
    <property type="molecule type" value="Genomic_DNA"/>
</dbReference>
<accession>A0A0C1ZEC3</accession>
<evidence type="ECO:0000313" key="1">
    <source>
        <dbReference type="EMBL" id="KIG16019.1"/>
    </source>
</evidence>
<comment type="caution">
    <text evidence="1">The sequence shown here is derived from an EMBL/GenBank/DDBJ whole genome shotgun (WGS) entry which is preliminary data.</text>
</comment>
<organism evidence="1 2">
    <name type="scientific">Enhygromyxa salina</name>
    <dbReference type="NCBI Taxonomy" id="215803"/>
    <lineage>
        <taxon>Bacteria</taxon>
        <taxon>Pseudomonadati</taxon>
        <taxon>Myxococcota</taxon>
        <taxon>Polyangia</taxon>
        <taxon>Nannocystales</taxon>
        <taxon>Nannocystaceae</taxon>
        <taxon>Enhygromyxa</taxon>
    </lineage>
</organism>
<evidence type="ECO:0000313" key="2">
    <source>
        <dbReference type="Proteomes" id="UP000031599"/>
    </source>
</evidence>
<dbReference type="Proteomes" id="UP000031599">
    <property type="component" value="Unassembled WGS sequence"/>
</dbReference>
<dbReference type="AlphaFoldDB" id="A0A0C1ZEC3"/>
<gene>
    <name evidence="1" type="ORF">DB30_05073</name>
</gene>
<name>A0A0C1ZEC3_9BACT</name>
<proteinExistence type="predicted"/>
<reference evidence="1 2" key="1">
    <citation type="submission" date="2014-12" db="EMBL/GenBank/DDBJ databases">
        <title>Genome assembly of Enhygromyxa salina DSM 15201.</title>
        <authorList>
            <person name="Sharma G."/>
            <person name="Subramanian S."/>
        </authorList>
    </citation>
    <scope>NUCLEOTIDE SEQUENCE [LARGE SCALE GENOMIC DNA]</scope>
    <source>
        <strain evidence="1 2">DSM 15201</strain>
    </source>
</reference>